<dbReference type="AlphaFoldDB" id="A0A0X8H266"/>
<dbReference type="OrthoDB" id="9776217at2"/>
<dbReference type="Pfam" id="PF01695">
    <property type="entry name" value="IstB_IS21"/>
    <property type="match status" value="1"/>
</dbReference>
<dbReference type="InterPro" id="IPR003593">
    <property type="entry name" value="AAA+_ATPase"/>
</dbReference>
<dbReference type="SUPFAM" id="SSF52540">
    <property type="entry name" value="P-loop containing nucleoside triphosphate hydrolases"/>
    <property type="match status" value="1"/>
</dbReference>
<dbReference type="PANTHER" id="PTHR30050:SF4">
    <property type="entry name" value="ATP-BINDING PROTEIN RV3427C IN INSERTION SEQUENCE-RELATED"/>
    <property type="match status" value="1"/>
</dbReference>
<dbReference type="Proteomes" id="UP000063781">
    <property type="component" value="Chromosome"/>
</dbReference>
<sequence length="239" mass="27927">MIENFDEYSDRVNRNDMTFAQALYELSEKEMSFRDEGAITSWVKVSNFPYLKTERDYEFDFQPSVSKKQIIDLVSLRFIENKENIIFVGTPGTGKTHLATAIGIASAIKHFSTYFITFEELINQLKKANYENRLETRLKFFVKYKVLIIDELGYLEMDTEAANLFFQLTAKRYEKHSTIITTNTPFSKWGDIFQNLTLTNALLDRLLHHSHIINIKGPSYRMKEKMGSIEKEESDKNLI</sequence>
<dbReference type="GO" id="GO:0005524">
    <property type="term" value="F:ATP binding"/>
    <property type="evidence" value="ECO:0007669"/>
    <property type="project" value="UniProtKB-KW"/>
</dbReference>
<keyword evidence="3" id="KW-0067">ATP-binding</keyword>
<dbReference type="SMART" id="SM00382">
    <property type="entry name" value="AAA"/>
    <property type="match status" value="1"/>
</dbReference>
<keyword evidence="2" id="KW-0547">Nucleotide-binding</keyword>
<dbReference type="EMBL" id="CP013213">
    <property type="protein sequence ID" value="AMC94656.1"/>
    <property type="molecule type" value="Genomic_DNA"/>
</dbReference>
<dbReference type="CDD" id="cd00009">
    <property type="entry name" value="AAA"/>
    <property type="match status" value="1"/>
</dbReference>
<gene>
    <name evidence="5" type="ORF">AOC36_08380</name>
</gene>
<evidence type="ECO:0000313" key="6">
    <source>
        <dbReference type="Proteomes" id="UP000063781"/>
    </source>
</evidence>
<dbReference type="KEGG" id="erl:AOC36_08380"/>
<dbReference type="InterPro" id="IPR027417">
    <property type="entry name" value="P-loop_NTPase"/>
</dbReference>
<keyword evidence="6" id="KW-1185">Reference proteome</keyword>
<evidence type="ECO:0000256" key="2">
    <source>
        <dbReference type="ARBA" id="ARBA00022741"/>
    </source>
</evidence>
<dbReference type="Gene3D" id="3.40.50.300">
    <property type="entry name" value="P-loop containing nucleotide triphosphate hydrolases"/>
    <property type="match status" value="1"/>
</dbReference>
<dbReference type="InterPro" id="IPR028350">
    <property type="entry name" value="DNAC/IstB-like"/>
</dbReference>
<dbReference type="PIRSF" id="PIRSF003073">
    <property type="entry name" value="DNAC_TnpB_IstB"/>
    <property type="match status" value="1"/>
</dbReference>
<evidence type="ECO:0000313" key="5">
    <source>
        <dbReference type="EMBL" id="AMC94656.1"/>
    </source>
</evidence>
<dbReference type="NCBIfam" id="NF038214">
    <property type="entry name" value="IS21_help_AAA"/>
    <property type="match status" value="1"/>
</dbReference>
<dbReference type="InterPro" id="IPR047661">
    <property type="entry name" value="IstB"/>
</dbReference>
<evidence type="ECO:0000259" key="4">
    <source>
        <dbReference type="SMART" id="SM00382"/>
    </source>
</evidence>
<organism evidence="5 6">
    <name type="scientific">Erysipelothrix larvae</name>
    <dbReference type="NCBI Taxonomy" id="1514105"/>
    <lineage>
        <taxon>Bacteria</taxon>
        <taxon>Bacillati</taxon>
        <taxon>Bacillota</taxon>
        <taxon>Erysipelotrichia</taxon>
        <taxon>Erysipelotrichales</taxon>
        <taxon>Erysipelotrichaceae</taxon>
        <taxon>Erysipelothrix</taxon>
    </lineage>
</organism>
<name>A0A0X8H266_9FIRM</name>
<accession>A0A0X8H266</accession>
<dbReference type="PANTHER" id="PTHR30050">
    <property type="entry name" value="CHROMOSOMAL REPLICATION INITIATOR PROTEIN DNAA"/>
    <property type="match status" value="1"/>
</dbReference>
<evidence type="ECO:0000256" key="1">
    <source>
        <dbReference type="ARBA" id="ARBA00008059"/>
    </source>
</evidence>
<feature type="domain" description="AAA+ ATPase" evidence="4">
    <location>
        <begin position="81"/>
        <end position="216"/>
    </location>
</feature>
<comment type="similarity">
    <text evidence="1">Belongs to the IS21/IS1162 putative ATP-binding protein family.</text>
</comment>
<protein>
    <submittedName>
        <fullName evidence="5">Transposase</fullName>
    </submittedName>
</protein>
<evidence type="ECO:0000256" key="3">
    <source>
        <dbReference type="ARBA" id="ARBA00022840"/>
    </source>
</evidence>
<dbReference type="GO" id="GO:0006260">
    <property type="term" value="P:DNA replication"/>
    <property type="evidence" value="ECO:0007669"/>
    <property type="project" value="TreeGrafter"/>
</dbReference>
<reference evidence="5 6" key="1">
    <citation type="submission" date="2015-10" db="EMBL/GenBank/DDBJ databases">
        <title>Erysipelothrix larvae sp. LV19 isolated from the larval gut of the rhinoceros beetle, Trypoxylus dichotomus.</title>
        <authorList>
            <person name="Lim S."/>
            <person name="Kim B.-C."/>
        </authorList>
    </citation>
    <scope>NUCLEOTIDE SEQUENCE [LARGE SCALE GENOMIC DNA]</scope>
    <source>
        <strain evidence="5 6">LV19</strain>
    </source>
</reference>
<proteinExistence type="inferred from homology"/>
<dbReference type="InterPro" id="IPR002611">
    <property type="entry name" value="IstB_ATP-bd"/>
</dbReference>
<dbReference type="STRING" id="1514105.AOC36_08380"/>